<dbReference type="AlphaFoldDB" id="A0A1H7PVQ0"/>
<dbReference type="OrthoDB" id="307453at2157"/>
<gene>
    <name evidence="7" type="ORF">SAMN04488691_104218</name>
</gene>
<feature type="transmembrane region" description="Helical" evidence="5">
    <location>
        <begin position="214"/>
        <end position="234"/>
    </location>
</feature>
<keyword evidence="3 5" id="KW-1133">Transmembrane helix</keyword>
<evidence type="ECO:0000256" key="2">
    <source>
        <dbReference type="ARBA" id="ARBA00022692"/>
    </source>
</evidence>
<comment type="subcellular location">
    <subcellularLocation>
        <location evidence="1">Membrane</location>
        <topology evidence="1">Multi-pass membrane protein</topology>
    </subcellularLocation>
</comment>
<feature type="transmembrane region" description="Helical" evidence="5">
    <location>
        <begin position="123"/>
        <end position="139"/>
    </location>
</feature>
<dbReference type="InterPro" id="IPR050638">
    <property type="entry name" value="AA-Vitamin_Transporters"/>
</dbReference>
<accession>A0A1H7PVQ0</accession>
<dbReference type="PANTHER" id="PTHR32322:SF2">
    <property type="entry name" value="EAMA DOMAIN-CONTAINING PROTEIN"/>
    <property type="match status" value="1"/>
</dbReference>
<feature type="domain" description="EamA" evidence="6">
    <location>
        <begin position="9"/>
        <end position="138"/>
    </location>
</feature>
<feature type="transmembrane region" description="Helical" evidence="5">
    <location>
        <begin position="39"/>
        <end position="55"/>
    </location>
</feature>
<dbReference type="SUPFAM" id="SSF103481">
    <property type="entry name" value="Multidrug resistance efflux transporter EmrE"/>
    <property type="match status" value="2"/>
</dbReference>
<proteinExistence type="predicted"/>
<feature type="domain" description="EamA" evidence="6">
    <location>
        <begin position="153"/>
        <end position="287"/>
    </location>
</feature>
<dbReference type="RefSeq" id="WP_074793885.1">
    <property type="nucleotide sequence ID" value="NZ_FOAD01000004.1"/>
</dbReference>
<evidence type="ECO:0000259" key="6">
    <source>
        <dbReference type="Pfam" id="PF00892"/>
    </source>
</evidence>
<evidence type="ECO:0000313" key="7">
    <source>
        <dbReference type="EMBL" id="SEL39981.1"/>
    </source>
</evidence>
<dbReference type="PANTHER" id="PTHR32322">
    <property type="entry name" value="INNER MEMBRANE TRANSPORTER"/>
    <property type="match status" value="1"/>
</dbReference>
<dbReference type="EMBL" id="FOAD01000004">
    <property type="protein sequence ID" value="SEL39981.1"/>
    <property type="molecule type" value="Genomic_DNA"/>
</dbReference>
<keyword evidence="2 5" id="KW-0812">Transmembrane</keyword>
<organism evidence="7 8">
    <name type="scientific">Haloferax larsenii</name>
    <dbReference type="NCBI Taxonomy" id="302484"/>
    <lineage>
        <taxon>Archaea</taxon>
        <taxon>Methanobacteriati</taxon>
        <taxon>Methanobacteriota</taxon>
        <taxon>Stenosarchaea group</taxon>
        <taxon>Halobacteria</taxon>
        <taxon>Halobacteriales</taxon>
        <taxon>Haloferacaceae</taxon>
        <taxon>Haloferax</taxon>
    </lineage>
</organism>
<keyword evidence="4 5" id="KW-0472">Membrane</keyword>
<feature type="transmembrane region" description="Helical" evidence="5">
    <location>
        <begin position="183"/>
        <end position="202"/>
    </location>
</feature>
<feature type="transmembrane region" description="Helical" evidence="5">
    <location>
        <begin position="94"/>
        <end position="116"/>
    </location>
</feature>
<sequence>MNRRIAVGLFALLGGLWGSSFVAIEIGLEFFPPLHFAAFRYYLAGLIVLGYALVSTDYWRPRDRTDLLLVAIAGGLMIGGHHAFLYIGQQYVPGAVAAIVISLGPVLTALFATGILGDRLSPLGAAGFAFGFLGVGLVAQPDPNALLSSDVVGVGIVFVAAVCFALGAVLTRSYSSDIPARTLQAWAMLFGAALLHVGGVATNESVAAIEWTPTAIGSLAYLATISGAAAFLIYFELLSRFGPTQINLIGYLEPVSATLLSWAFLGHLIDPLTAVGFVSIFVGFALIKRRALSELVVSVRHQSSS</sequence>
<reference evidence="7 8" key="1">
    <citation type="submission" date="2016-10" db="EMBL/GenBank/DDBJ databases">
        <authorList>
            <person name="de Groot N.N."/>
        </authorList>
    </citation>
    <scope>NUCLEOTIDE SEQUENCE [LARGE SCALE GENOMIC DNA]</scope>
    <source>
        <strain evidence="7 8">CDM_5</strain>
    </source>
</reference>
<evidence type="ECO:0000313" key="8">
    <source>
        <dbReference type="Proteomes" id="UP000183894"/>
    </source>
</evidence>
<feature type="transmembrane region" description="Helical" evidence="5">
    <location>
        <begin position="151"/>
        <end position="171"/>
    </location>
</feature>
<dbReference type="InterPro" id="IPR000620">
    <property type="entry name" value="EamA_dom"/>
</dbReference>
<evidence type="ECO:0000256" key="4">
    <source>
        <dbReference type="ARBA" id="ARBA00023136"/>
    </source>
</evidence>
<evidence type="ECO:0000256" key="3">
    <source>
        <dbReference type="ARBA" id="ARBA00022989"/>
    </source>
</evidence>
<evidence type="ECO:0000256" key="5">
    <source>
        <dbReference type="SAM" id="Phobius"/>
    </source>
</evidence>
<feature type="transmembrane region" description="Helical" evidence="5">
    <location>
        <begin position="67"/>
        <end position="88"/>
    </location>
</feature>
<dbReference type="Pfam" id="PF00892">
    <property type="entry name" value="EamA"/>
    <property type="match status" value="2"/>
</dbReference>
<dbReference type="InterPro" id="IPR037185">
    <property type="entry name" value="EmrE-like"/>
</dbReference>
<dbReference type="GO" id="GO:0016020">
    <property type="term" value="C:membrane"/>
    <property type="evidence" value="ECO:0007669"/>
    <property type="project" value="UniProtKB-SubCell"/>
</dbReference>
<protein>
    <submittedName>
        <fullName evidence="7">Threonine/homoserine efflux transporter RhtA</fullName>
    </submittedName>
</protein>
<name>A0A1H7PVQ0_HALLR</name>
<evidence type="ECO:0000256" key="1">
    <source>
        <dbReference type="ARBA" id="ARBA00004141"/>
    </source>
</evidence>
<dbReference type="Proteomes" id="UP000183894">
    <property type="component" value="Unassembled WGS sequence"/>
</dbReference>